<dbReference type="CDD" id="cd03031">
    <property type="entry name" value="GRX_GRX_like"/>
    <property type="match status" value="1"/>
</dbReference>
<dbReference type="InterPro" id="IPR002109">
    <property type="entry name" value="Glutaredoxin"/>
</dbReference>
<evidence type="ECO:0000259" key="2">
    <source>
        <dbReference type="Pfam" id="PF00462"/>
    </source>
</evidence>
<dbReference type="PROSITE" id="PS51354">
    <property type="entry name" value="GLUTAREDOXIN_2"/>
    <property type="match status" value="1"/>
</dbReference>
<protein>
    <submittedName>
        <fullName evidence="3">Glutaredoxin family protein</fullName>
    </submittedName>
</protein>
<dbReference type="Pfam" id="PF23733">
    <property type="entry name" value="GRXCR1-2_C"/>
    <property type="match status" value="1"/>
</dbReference>
<dbReference type="PANTHER" id="PTHR45669:SF28">
    <property type="entry name" value="GLUTAREDOXIN DOMAIN-CONTAINING PROTEIN"/>
    <property type="match status" value="1"/>
</dbReference>
<dbReference type="Proteomes" id="UP001604336">
    <property type="component" value="Unassembled WGS sequence"/>
</dbReference>
<feature type="compositionally biased region" description="Basic and acidic residues" evidence="1">
    <location>
        <begin position="124"/>
        <end position="143"/>
    </location>
</feature>
<evidence type="ECO:0000313" key="3">
    <source>
        <dbReference type="EMBL" id="KAL2539852.1"/>
    </source>
</evidence>
<reference evidence="4" key="1">
    <citation type="submission" date="2024-07" db="EMBL/GenBank/DDBJ databases">
        <title>Two chromosome-level genome assemblies of Korean endemic species Abeliophyllum distichum and Forsythia ovata (Oleaceae).</title>
        <authorList>
            <person name="Jang H."/>
        </authorList>
    </citation>
    <scope>NUCLEOTIDE SEQUENCE [LARGE SCALE GENOMIC DNA]</scope>
</reference>
<dbReference type="InterPro" id="IPR036249">
    <property type="entry name" value="Thioredoxin-like_sf"/>
</dbReference>
<organism evidence="3 4">
    <name type="scientific">Abeliophyllum distichum</name>
    <dbReference type="NCBI Taxonomy" id="126358"/>
    <lineage>
        <taxon>Eukaryota</taxon>
        <taxon>Viridiplantae</taxon>
        <taxon>Streptophyta</taxon>
        <taxon>Embryophyta</taxon>
        <taxon>Tracheophyta</taxon>
        <taxon>Spermatophyta</taxon>
        <taxon>Magnoliopsida</taxon>
        <taxon>eudicotyledons</taxon>
        <taxon>Gunneridae</taxon>
        <taxon>Pentapetalae</taxon>
        <taxon>asterids</taxon>
        <taxon>lamiids</taxon>
        <taxon>Lamiales</taxon>
        <taxon>Oleaceae</taxon>
        <taxon>Forsythieae</taxon>
        <taxon>Abeliophyllum</taxon>
    </lineage>
</organism>
<accession>A0ABD1VR73</accession>
<dbReference type="SUPFAM" id="SSF52833">
    <property type="entry name" value="Thioredoxin-like"/>
    <property type="match status" value="1"/>
</dbReference>
<feature type="domain" description="Glutaredoxin" evidence="2">
    <location>
        <begin position="231"/>
        <end position="297"/>
    </location>
</feature>
<sequence length="374" mass="42365">MKGVKGRLLKKLQTIKAIGYLKPERILQVNAFEGYVHTSPPKSNSVARKPLASILENPKNVVENDGLMQEPEIIDVTELMKDLEDQELEFDDDINDKENIKPKKKLKIPDNFEENAEFSISSESKNEVLESTEFRKDDEKHSPLPEIDMSSFRRPDLDSGSLFDPNLLAAFEQAVMEVKAQEEADRRVRIEEINWQEMDEGPPLKSRKIEETADPLVEFEDKCPPGGRDTVILYTTGLRGIRKTFDDCHRIRSLLENLKVLFYERDISMHSEYRDELWKVLGEKLVPPRLFIKGRYIGGAAEVLGLHEQGKLKPLLEGIPIDKSEGPCEGCAGIRFIVCFNCNGSQKIVPEGDGEVMNCSECNENGVIICPLCC</sequence>
<keyword evidence="4" id="KW-1185">Reference proteome</keyword>
<dbReference type="AlphaFoldDB" id="A0ABD1VR73"/>
<proteinExistence type="predicted"/>
<dbReference type="PANTHER" id="PTHR45669">
    <property type="entry name" value="GLUTAREDOXIN DOMAIN-CONTAINING CYSTEINE-RICH PROTEIN CG12206-RELATED"/>
    <property type="match status" value="1"/>
</dbReference>
<evidence type="ECO:0000256" key="1">
    <source>
        <dbReference type="SAM" id="MobiDB-lite"/>
    </source>
</evidence>
<name>A0ABD1VR73_9LAMI</name>
<dbReference type="Pfam" id="PF00462">
    <property type="entry name" value="Glutaredoxin"/>
    <property type="match status" value="1"/>
</dbReference>
<dbReference type="Gene3D" id="3.40.30.10">
    <property type="entry name" value="Glutaredoxin"/>
    <property type="match status" value="1"/>
</dbReference>
<comment type="caution">
    <text evidence="3">The sequence shown here is derived from an EMBL/GenBank/DDBJ whole genome shotgun (WGS) entry which is preliminary data.</text>
</comment>
<feature type="region of interest" description="Disordered" evidence="1">
    <location>
        <begin position="116"/>
        <end position="152"/>
    </location>
</feature>
<gene>
    <name evidence="3" type="ORF">Adt_00830</name>
</gene>
<dbReference type="EMBL" id="JBFOLK010000001">
    <property type="protein sequence ID" value="KAL2539852.1"/>
    <property type="molecule type" value="Genomic_DNA"/>
</dbReference>
<evidence type="ECO:0000313" key="4">
    <source>
        <dbReference type="Proteomes" id="UP001604336"/>
    </source>
</evidence>